<evidence type="ECO:0000313" key="7">
    <source>
        <dbReference type="Proteomes" id="UP001612915"/>
    </source>
</evidence>
<keyword evidence="2" id="KW-0805">Transcription regulation</keyword>
<dbReference type="SUPFAM" id="SSF53850">
    <property type="entry name" value="Periplasmic binding protein-like II"/>
    <property type="match status" value="1"/>
</dbReference>
<dbReference type="InterPro" id="IPR005119">
    <property type="entry name" value="LysR_subst-bd"/>
</dbReference>
<dbReference type="InterPro" id="IPR036390">
    <property type="entry name" value="WH_DNA-bd_sf"/>
</dbReference>
<dbReference type="InterPro" id="IPR000847">
    <property type="entry name" value="LysR_HTH_N"/>
</dbReference>
<proteinExistence type="inferred from homology"/>
<evidence type="ECO:0000256" key="3">
    <source>
        <dbReference type="ARBA" id="ARBA00023125"/>
    </source>
</evidence>
<keyword evidence="3" id="KW-0238">DNA-binding</keyword>
<evidence type="ECO:0000256" key="4">
    <source>
        <dbReference type="ARBA" id="ARBA00023163"/>
    </source>
</evidence>
<dbReference type="SUPFAM" id="SSF46785">
    <property type="entry name" value="Winged helix' DNA-binding domain"/>
    <property type="match status" value="1"/>
</dbReference>
<dbReference type="EMBL" id="JBITLV010000004">
    <property type="protein sequence ID" value="MFI7588220.1"/>
    <property type="molecule type" value="Genomic_DNA"/>
</dbReference>
<sequence length="315" mass="34095">MESFSPDFIMDLRRLRVLREVERRGTVSAAAETLHLTPSAVSQQVAGLARELGVPLLERNGRRVRLTGQARVLLEHADVVQEQLRRARADLAAFADGEVGQVRIGSLSTGISAVVAPALTRLRETRPGLQLQVSESEPPESFERLDRGEFDLIVSCDHQDAPNRHDRRFHRVDLLVDRMDAVLPVDHPLADPTGVRLADLSREQWVSAHPNDPCSVIMQAVCAGVGFSPDVRHFCREWDAAAALVAAGAGVALVPRTAQPLRQPGLVVSPVVDTMASRLVYAAVRAGAEDDPAVAAALTGLREVASRSENSSDSL</sequence>
<organism evidence="6 7">
    <name type="scientific">Spongisporangium articulatum</name>
    <dbReference type="NCBI Taxonomy" id="3362603"/>
    <lineage>
        <taxon>Bacteria</taxon>
        <taxon>Bacillati</taxon>
        <taxon>Actinomycetota</taxon>
        <taxon>Actinomycetes</taxon>
        <taxon>Kineosporiales</taxon>
        <taxon>Kineosporiaceae</taxon>
        <taxon>Spongisporangium</taxon>
    </lineage>
</organism>
<dbReference type="Pfam" id="PF03466">
    <property type="entry name" value="LysR_substrate"/>
    <property type="match status" value="1"/>
</dbReference>
<evidence type="ECO:0000256" key="2">
    <source>
        <dbReference type="ARBA" id="ARBA00023015"/>
    </source>
</evidence>
<protein>
    <submittedName>
        <fullName evidence="6">LysR family transcriptional regulator</fullName>
    </submittedName>
</protein>
<evidence type="ECO:0000259" key="5">
    <source>
        <dbReference type="PROSITE" id="PS50931"/>
    </source>
</evidence>
<evidence type="ECO:0000256" key="1">
    <source>
        <dbReference type="ARBA" id="ARBA00009437"/>
    </source>
</evidence>
<reference evidence="6 7" key="1">
    <citation type="submission" date="2024-10" db="EMBL/GenBank/DDBJ databases">
        <title>The Natural Products Discovery Center: Release of the First 8490 Sequenced Strains for Exploring Actinobacteria Biosynthetic Diversity.</title>
        <authorList>
            <person name="Kalkreuter E."/>
            <person name="Kautsar S.A."/>
            <person name="Yang D."/>
            <person name="Bader C.D."/>
            <person name="Teijaro C.N."/>
            <person name="Fluegel L."/>
            <person name="Davis C.M."/>
            <person name="Simpson J.R."/>
            <person name="Lauterbach L."/>
            <person name="Steele A.D."/>
            <person name="Gui C."/>
            <person name="Meng S."/>
            <person name="Li G."/>
            <person name="Viehrig K."/>
            <person name="Ye F."/>
            <person name="Su P."/>
            <person name="Kiefer A.F."/>
            <person name="Nichols A."/>
            <person name="Cepeda A.J."/>
            <person name="Yan W."/>
            <person name="Fan B."/>
            <person name="Jiang Y."/>
            <person name="Adhikari A."/>
            <person name="Zheng C.-J."/>
            <person name="Schuster L."/>
            <person name="Cowan T.M."/>
            <person name="Smanski M.J."/>
            <person name="Chevrette M.G."/>
            <person name="De Carvalho L.P.S."/>
            <person name="Shen B."/>
        </authorList>
    </citation>
    <scope>NUCLEOTIDE SEQUENCE [LARGE SCALE GENOMIC DNA]</scope>
    <source>
        <strain evidence="6 7">NPDC049639</strain>
    </source>
</reference>
<dbReference type="PANTHER" id="PTHR30346">
    <property type="entry name" value="TRANSCRIPTIONAL DUAL REGULATOR HCAR-RELATED"/>
    <property type="match status" value="1"/>
</dbReference>
<name>A0ABW8APB1_9ACTN</name>
<dbReference type="Proteomes" id="UP001612915">
    <property type="component" value="Unassembled WGS sequence"/>
</dbReference>
<dbReference type="Gene3D" id="1.10.10.10">
    <property type="entry name" value="Winged helix-like DNA-binding domain superfamily/Winged helix DNA-binding domain"/>
    <property type="match status" value="1"/>
</dbReference>
<dbReference type="PROSITE" id="PS50931">
    <property type="entry name" value="HTH_LYSR"/>
    <property type="match status" value="1"/>
</dbReference>
<feature type="domain" description="HTH lysR-type" evidence="5">
    <location>
        <begin position="10"/>
        <end position="67"/>
    </location>
</feature>
<accession>A0ABW8APB1</accession>
<dbReference type="InterPro" id="IPR036388">
    <property type="entry name" value="WH-like_DNA-bd_sf"/>
</dbReference>
<keyword evidence="7" id="KW-1185">Reference proteome</keyword>
<dbReference type="RefSeq" id="WP_398281389.1">
    <property type="nucleotide sequence ID" value="NZ_JBITLV010000004.1"/>
</dbReference>
<keyword evidence="4" id="KW-0804">Transcription</keyword>
<dbReference type="Gene3D" id="3.40.190.10">
    <property type="entry name" value="Periplasmic binding protein-like II"/>
    <property type="match status" value="2"/>
</dbReference>
<dbReference type="PANTHER" id="PTHR30346:SF29">
    <property type="entry name" value="LYSR SUBSTRATE-BINDING"/>
    <property type="match status" value="1"/>
</dbReference>
<evidence type="ECO:0000313" key="6">
    <source>
        <dbReference type="EMBL" id="MFI7588220.1"/>
    </source>
</evidence>
<gene>
    <name evidence="6" type="ORF">ACIB24_14220</name>
</gene>
<comment type="caution">
    <text evidence="6">The sequence shown here is derived from an EMBL/GenBank/DDBJ whole genome shotgun (WGS) entry which is preliminary data.</text>
</comment>
<comment type="similarity">
    <text evidence="1">Belongs to the LysR transcriptional regulatory family.</text>
</comment>
<dbReference type="Pfam" id="PF00126">
    <property type="entry name" value="HTH_1"/>
    <property type="match status" value="1"/>
</dbReference>